<name>A0A1Z5IL67_9LACO</name>
<accession>A0A1Z5IL67</accession>
<gene>
    <name evidence="2" type="ORF">IWT140_00104</name>
</gene>
<comment type="caution">
    <text evidence="2">The sequence shown here is derived from an EMBL/GenBank/DDBJ whole genome shotgun (WGS) entry which is preliminary data.</text>
</comment>
<sequence>MFVDLLLTSPEQRQLKLLSAIRIRQRIEFTELSKLLGWPYVSTQQVYRRVVANYQIISGEKLSKDKLVKKCDWVNLQLTQYLIRHSVGYLCLTAAVRKEPKTVLNMGAQTVSNRLKPIVNWLKQRHLNYNRQTNEITGDERLIRLFGWQLFRLGGSKIELTSEEVPYYESLKKLLPEQQTVTVALSDYLKVTAIRLAQYNYVSKKSDHFKMVEKDEILNNVNLPEQNSEIKYNLVEVYWLQYMVTYSPYFVDTSHTKLVKPKERAVLPYLIQLIVKTVITRLRIYRSPLYFEQLDEFLMESVQFALLLHQPVMFLDQEPMHKPIAKLSKIIHHLSKDIPELAPEADLIVSVLSDALNRFIPRQQVDVGYPAFFDDYVVGILQQRLMTQFMSIDWHLNSLPVTTEVTTPTFRIIIHPEQPSDNQYYWLPWLSVSQNIQFLIQKMKCWINQNILADNALMPIPMG</sequence>
<evidence type="ECO:0000313" key="2">
    <source>
        <dbReference type="EMBL" id="GAX02507.1"/>
    </source>
</evidence>
<dbReference type="EMBL" id="BCMH01000001">
    <property type="protein sequence ID" value="GAX02507.1"/>
    <property type="molecule type" value="Genomic_DNA"/>
</dbReference>
<reference evidence="2 3" key="1">
    <citation type="submission" date="2015-11" db="EMBL/GenBank/DDBJ databases">
        <title>Draft genome sequences of new species of the genus Lactobacillus isolated from orchardgrass silage.</title>
        <authorList>
            <person name="Tohno M."/>
            <person name="Tanizawa Y."/>
            <person name="Arita M."/>
        </authorList>
    </citation>
    <scope>NUCLEOTIDE SEQUENCE [LARGE SCALE GENOMIC DNA]</scope>
    <source>
        <strain evidence="2 3">IWT140</strain>
    </source>
</reference>
<evidence type="ECO:0000313" key="3">
    <source>
        <dbReference type="Proteomes" id="UP000198430"/>
    </source>
</evidence>
<dbReference type="InterPro" id="IPR007737">
    <property type="entry name" value="Mga_HTH"/>
</dbReference>
<keyword evidence="3" id="KW-1185">Reference proteome</keyword>
<organism evidence="2 3">
    <name type="scientific">Secundilactobacillus pentosiphilus</name>
    <dbReference type="NCBI Taxonomy" id="1714682"/>
    <lineage>
        <taxon>Bacteria</taxon>
        <taxon>Bacillati</taxon>
        <taxon>Bacillota</taxon>
        <taxon>Bacilli</taxon>
        <taxon>Lactobacillales</taxon>
        <taxon>Lactobacillaceae</taxon>
        <taxon>Secundilactobacillus</taxon>
    </lineage>
</organism>
<dbReference type="Proteomes" id="UP000198430">
    <property type="component" value="Unassembled WGS sequence"/>
</dbReference>
<dbReference type="Pfam" id="PF05043">
    <property type="entry name" value="Mga"/>
    <property type="match status" value="1"/>
</dbReference>
<proteinExistence type="predicted"/>
<feature type="domain" description="Mga helix-turn-helix" evidence="1">
    <location>
        <begin position="77"/>
        <end position="151"/>
    </location>
</feature>
<protein>
    <recommendedName>
        <fullName evidence="1">Mga helix-turn-helix domain-containing protein</fullName>
    </recommendedName>
</protein>
<evidence type="ECO:0000259" key="1">
    <source>
        <dbReference type="Pfam" id="PF05043"/>
    </source>
</evidence>
<dbReference type="AlphaFoldDB" id="A0A1Z5IL67"/>
<dbReference type="RefSeq" id="WP_089087499.1">
    <property type="nucleotide sequence ID" value="NZ_BCMH01000001.1"/>
</dbReference>